<dbReference type="Pfam" id="PF05729">
    <property type="entry name" value="NACHT"/>
    <property type="match status" value="1"/>
</dbReference>
<evidence type="ECO:0000256" key="3">
    <source>
        <dbReference type="PROSITE-ProRule" id="PRU00221"/>
    </source>
</evidence>
<proteinExistence type="predicted"/>
<dbReference type="PROSITE" id="PS00678">
    <property type="entry name" value="WD_REPEATS_1"/>
    <property type="match status" value="4"/>
</dbReference>
<dbReference type="PANTHER" id="PTHR19848:SF8">
    <property type="entry name" value="F-BOX AND WD REPEAT DOMAIN CONTAINING 7"/>
    <property type="match status" value="1"/>
</dbReference>
<dbReference type="Pfam" id="PF23948">
    <property type="entry name" value="ARM_5"/>
    <property type="match status" value="1"/>
</dbReference>
<feature type="compositionally biased region" description="Polar residues" evidence="4">
    <location>
        <begin position="1"/>
        <end position="12"/>
    </location>
</feature>
<evidence type="ECO:0000259" key="6">
    <source>
        <dbReference type="Pfam" id="PF23948"/>
    </source>
</evidence>
<evidence type="ECO:0000313" key="7">
    <source>
        <dbReference type="EMBL" id="KAG9063977.1"/>
    </source>
</evidence>
<feature type="region of interest" description="Disordered" evidence="4">
    <location>
        <begin position="1"/>
        <end position="26"/>
    </location>
</feature>
<feature type="repeat" description="WD" evidence="3">
    <location>
        <begin position="1536"/>
        <end position="1558"/>
    </location>
</feature>
<gene>
    <name evidence="7" type="ORF">KI688_004091</name>
</gene>
<feature type="repeat" description="WD" evidence="3">
    <location>
        <begin position="1611"/>
        <end position="1645"/>
    </location>
</feature>
<sequence>MVSKPSKQSGPHATSDAGKANDTQRVRKRDVIREIFGFSKSKIKEVDTAVTNLAVSAQSPLQVVGPPTASSASDVHSVADLAVTSTPPVDKSLPAPVETKRISNIFLENLPAPMMKIELPAVQDRIEVTQQLAYCSALLLHGPSPPQATAAELEEQARDPAITLQRFPNLDKKELDWLAQMDKNLPAKERIYWLGTRMVDEFAKDVLKDSTEIAEIVLLGPVLDNETYRSLLSCTITAFEQSVLLNIDLLQGVVQLVQVAPTGSLVSDDLVKILRVLRICLQDTHQQSSAHPFHLTLALSRLLDVMAEHKVKDLNRVEDHEPLSGILSGLKGSSDPYLMYQACYAFQALQYVPDDESALQSVLRHGTGVVNGLIQVSGVFKLDLGAVLEGLSNLQDALGDIMGVASDVYKGVNSVMESGRGVLDGLKEGFSEGKKRPWYAAIRVAQALLQAGQLKDLNQLIYEAPCRGDPLFQWGICQLLGEIASDVIWDTNVRQQAINFLGDLYKNDSQWGKDESVKTWMINIIGQLSTIPDQAVNTIAIALLKDLRQDQSTTTTRLPYPLRNRLPLPTSSPILARVQNITPLEYDLCQYQLQRLQQHHQTVYISPLAKPSLKAKDEDIFPLLEKVLEFLASERQVILVLGDSGSGKSTFNRHLEHRLWTDYKRGGPIPLFINLPAIDRPDQDLIAKHLRANNFSDDQIQEMKQHRELILICDGYDESQQQDNLHRSNTLNQPGQWNTKMIISCRTQFLGPTYVDRFKPQPTDRYATGSQDVFQEAVITPFSKDQVKSYVEQYAQDPQTVLLFRNQSAWSSEEYMYKLTAIPNIMDLVKNPFLLTLALKALPGLVSLNKDLASIRITRVRLYDMFVDQWLETNRLRIQPNKLSQKDLEAYTSLMDDDFIGCGIGYLLRLAAAIFKEQDGNPIVQYNHRQDKYSWKTDFFGNDPEAKLLREASPLTRTGNQFRFVHRSVLEYLLSRVIYNPVETVEGDMDPESETASPTALLSDCNNPLFQKNLHGEPSIIQFLCDRVKSSPDFEQQLRAVIDLSKTDAAVTTTTGATNAITILVRAGVVFHGADLRGIRIPGADLSGGQFDFAQFQGADLTDVNLSRTWLRKADLSGATMDGVQFGELPYLEFDSIVVACAYSSDGRMLAVGGGLSRIGISIYDTSLWTQAYSFSAPYNMLTMAFSPDGTRVVFGGEDGLVRLWYCVSDQEMFVMEGHKRRVNSVAFSPCGEQIGSAGDDQTVRVWDSYTKESLFVLEGHTSEVSSVKYSPSGEWLVSGGSDGTIRFWNSETGEPGVVLDSSLGEVCTLALSTNGRWIVSGHWGGGLRLWHAVSGEPGPVLHGHTGGVTGVAFSPDSRWIASSCNDMTVRLWDASTGTPINTLSSHRATVNDVVFSPNGLQIASGGTDARVRLWDVDSTLTSSVEQQDQLEAIQRTMYSPNGQTILVFGSNYTSSSQTVLQWDSITGAPIPLSIELPKHVSVESVSYSLDGIPTAAVDQDGTLQLWELQEGSPKTILEGSRAARYVTMSPCCRWIVSADRDNTVMLWDLDNTQQKHVLIENGGVNQEEICCLAFSTTGHQLAVGAENGDIWLFGPQSKGLITFKSTHWGIAAMSFSPDGQQLAVGTYEGPIYLWGVQSEGRTIKLRGHAEAVQCIAYSPCGEWIASGSWDYTVRVWRRRRPPGDTETWSCVSTVYGYFGIVSDIAWSPIVPMEFVAGCRDESVRVWRVSSDGEDVVVKLLWGTNLAVLCADGLVLKGTTGLGFTEQKLLVQCGAIDDSLTEGDKQDDYMGSEGVESNDEE</sequence>
<feature type="repeat" description="WD" evidence="3">
    <location>
        <begin position="1342"/>
        <end position="1383"/>
    </location>
</feature>
<dbReference type="InterPro" id="IPR001680">
    <property type="entry name" value="WD40_rpt"/>
</dbReference>
<dbReference type="Gene3D" id="2.160.20.80">
    <property type="entry name" value="E3 ubiquitin-protein ligase SopA"/>
    <property type="match status" value="1"/>
</dbReference>
<dbReference type="PRINTS" id="PR00320">
    <property type="entry name" value="GPROTEINBRPT"/>
</dbReference>
<feature type="repeat" description="WD" evidence="3">
    <location>
        <begin position="1258"/>
        <end position="1299"/>
    </location>
</feature>
<feature type="domain" description="Arm-like repeat" evidence="6">
    <location>
        <begin position="185"/>
        <end position="533"/>
    </location>
</feature>
<dbReference type="InterPro" id="IPR056251">
    <property type="entry name" value="Arm_rpt_dom"/>
</dbReference>
<name>A0A9P7XN81_9FUNG</name>
<dbReference type="SMART" id="SM00320">
    <property type="entry name" value="WD40"/>
    <property type="match status" value="13"/>
</dbReference>
<dbReference type="SUPFAM" id="SSF48371">
    <property type="entry name" value="ARM repeat"/>
    <property type="match status" value="1"/>
</dbReference>
<protein>
    <recommendedName>
        <fullName evidence="9">WD40 repeat-like protein</fullName>
    </recommendedName>
</protein>
<dbReference type="InterPro" id="IPR007111">
    <property type="entry name" value="NACHT_NTPase"/>
</dbReference>
<feature type="repeat" description="WD" evidence="3">
    <location>
        <begin position="1384"/>
        <end position="1425"/>
    </location>
</feature>
<dbReference type="PROSITE" id="PS00675">
    <property type="entry name" value="SIGMA54_INTERACT_1"/>
    <property type="match status" value="1"/>
</dbReference>
<dbReference type="InterPro" id="IPR036322">
    <property type="entry name" value="WD40_repeat_dom_sf"/>
</dbReference>
<feature type="region of interest" description="Disordered" evidence="4">
    <location>
        <begin position="1781"/>
        <end position="1801"/>
    </location>
</feature>
<comment type="caution">
    <text evidence="7">The sequence shown here is derived from an EMBL/GenBank/DDBJ whole genome shotgun (WGS) entry which is preliminary data.</text>
</comment>
<dbReference type="SUPFAM" id="SSF141571">
    <property type="entry name" value="Pentapeptide repeat-like"/>
    <property type="match status" value="1"/>
</dbReference>
<dbReference type="CDD" id="cd00200">
    <property type="entry name" value="WD40"/>
    <property type="match status" value="1"/>
</dbReference>
<feature type="domain" description="NACHT" evidence="5">
    <location>
        <begin position="637"/>
        <end position="797"/>
    </location>
</feature>
<dbReference type="InterPro" id="IPR019775">
    <property type="entry name" value="WD40_repeat_CS"/>
</dbReference>
<dbReference type="InterPro" id="IPR001646">
    <property type="entry name" value="5peptide_repeat"/>
</dbReference>
<dbReference type="Gene3D" id="3.40.50.300">
    <property type="entry name" value="P-loop containing nucleotide triphosphate hydrolases"/>
    <property type="match status" value="1"/>
</dbReference>
<accession>A0A9P7XN81</accession>
<keyword evidence="2" id="KW-0677">Repeat</keyword>
<dbReference type="EMBL" id="JAHRHY010000015">
    <property type="protein sequence ID" value="KAG9063977.1"/>
    <property type="molecule type" value="Genomic_DNA"/>
</dbReference>
<dbReference type="Pfam" id="PF00805">
    <property type="entry name" value="Pentapeptide"/>
    <property type="match status" value="1"/>
</dbReference>
<evidence type="ECO:0000256" key="4">
    <source>
        <dbReference type="SAM" id="MobiDB-lite"/>
    </source>
</evidence>
<dbReference type="InterPro" id="IPR015943">
    <property type="entry name" value="WD40/YVTN_repeat-like_dom_sf"/>
</dbReference>
<keyword evidence="8" id="KW-1185">Reference proteome</keyword>
<evidence type="ECO:0000313" key="8">
    <source>
        <dbReference type="Proteomes" id="UP000707451"/>
    </source>
</evidence>
<dbReference type="InterPro" id="IPR027417">
    <property type="entry name" value="P-loop_NTPase"/>
</dbReference>
<dbReference type="PROSITE" id="PS50082">
    <property type="entry name" value="WD_REPEATS_2"/>
    <property type="match status" value="8"/>
</dbReference>
<dbReference type="Pfam" id="PF00400">
    <property type="entry name" value="WD40"/>
    <property type="match status" value="9"/>
</dbReference>
<organism evidence="7 8">
    <name type="scientific">Linnemannia hyalina</name>
    <dbReference type="NCBI Taxonomy" id="64524"/>
    <lineage>
        <taxon>Eukaryota</taxon>
        <taxon>Fungi</taxon>
        <taxon>Fungi incertae sedis</taxon>
        <taxon>Mucoromycota</taxon>
        <taxon>Mortierellomycotina</taxon>
        <taxon>Mortierellomycetes</taxon>
        <taxon>Mortierellales</taxon>
        <taxon>Mortierellaceae</taxon>
        <taxon>Linnemannia</taxon>
    </lineage>
</organism>
<evidence type="ECO:0008006" key="9">
    <source>
        <dbReference type="Google" id="ProtNLM"/>
    </source>
</evidence>
<dbReference type="InterPro" id="IPR025662">
    <property type="entry name" value="Sigma_54_int_dom_ATP-bd_1"/>
</dbReference>
<feature type="repeat" description="WD" evidence="3">
    <location>
        <begin position="1183"/>
        <end position="1205"/>
    </location>
</feature>
<dbReference type="InterPro" id="IPR016024">
    <property type="entry name" value="ARM-type_fold"/>
</dbReference>
<feature type="repeat" description="WD" evidence="3">
    <location>
        <begin position="1646"/>
        <end position="1677"/>
    </location>
</feature>
<dbReference type="Proteomes" id="UP000707451">
    <property type="component" value="Unassembled WGS sequence"/>
</dbReference>
<dbReference type="Gene3D" id="2.130.10.10">
    <property type="entry name" value="YVTN repeat-like/Quinoprotein amine dehydrogenase"/>
    <property type="match status" value="4"/>
</dbReference>
<dbReference type="OrthoDB" id="10266330at2759"/>
<dbReference type="PROSITE" id="PS50294">
    <property type="entry name" value="WD_REPEATS_REGION"/>
    <property type="match status" value="5"/>
</dbReference>
<reference evidence="7" key="1">
    <citation type="submission" date="2021-06" db="EMBL/GenBank/DDBJ databases">
        <title>Genome Sequence of Mortierella hyaline Strain SCG-10, a Cold-Adapted, Nitrate-Reducing Fungus Isolated from Soil in Minnesota, USA.</title>
        <authorList>
            <person name="Aldossari N."/>
        </authorList>
    </citation>
    <scope>NUCLEOTIDE SEQUENCE</scope>
    <source>
        <strain evidence="7">SCG-10</strain>
    </source>
</reference>
<feature type="repeat" description="WD" evidence="3">
    <location>
        <begin position="1216"/>
        <end position="1257"/>
    </location>
</feature>
<evidence type="ECO:0000259" key="5">
    <source>
        <dbReference type="Pfam" id="PF05729"/>
    </source>
</evidence>
<dbReference type="PANTHER" id="PTHR19848">
    <property type="entry name" value="WD40 REPEAT PROTEIN"/>
    <property type="match status" value="1"/>
</dbReference>
<evidence type="ECO:0000256" key="1">
    <source>
        <dbReference type="ARBA" id="ARBA00022574"/>
    </source>
</evidence>
<dbReference type="SUPFAM" id="SSF52540">
    <property type="entry name" value="P-loop containing nucleoside triphosphate hydrolases"/>
    <property type="match status" value="1"/>
</dbReference>
<dbReference type="InterPro" id="IPR020472">
    <property type="entry name" value="WD40_PAC1"/>
</dbReference>
<evidence type="ECO:0000256" key="2">
    <source>
        <dbReference type="ARBA" id="ARBA00022737"/>
    </source>
</evidence>
<dbReference type="SUPFAM" id="SSF50978">
    <property type="entry name" value="WD40 repeat-like"/>
    <property type="match status" value="2"/>
</dbReference>
<keyword evidence="1 3" id="KW-0853">WD repeat</keyword>